<dbReference type="OrthoDB" id="442863at2759"/>
<dbReference type="InterPro" id="IPR039182">
    <property type="entry name" value="Pop1"/>
</dbReference>
<dbReference type="Proteomes" id="UP001141552">
    <property type="component" value="Unassembled WGS sequence"/>
</dbReference>
<keyword evidence="5" id="KW-0539">Nucleus</keyword>
<dbReference type="Pfam" id="PF06978">
    <property type="entry name" value="POP1_N"/>
    <property type="match status" value="1"/>
</dbReference>
<protein>
    <recommendedName>
        <fullName evidence="6">PPIase cyclophilin-type domain-containing protein</fullName>
    </recommendedName>
</protein>
<dbReference type="EMBL" id="JAKUCV010001109">
    <property type="protein sequence ID" value="KAJ4847667.1"/>
    <property type="molecule type" value="Genomic_DNA"/>
</dbReference>
<proteinExistence type="predicted"/>
<dbReference type="PANTHER" id="PTHR22731:SF3">
    <property type="entry name" value="RIBONUCLEASES P_MRP PROTEIN SUBUNIT POP1"/>
    <property type="match status" value="1"/>
</dbReference>
<dbReference type="SUPFAM" id="SSF50891">
    <property type="entry name" value="Cyclophilin-like"/>
    <property type="match status" value="1"/>
</dbReference>
<evidence type="ECO:0000256" key="1">
    <source>
        <dbReference type="ARBA" id="ARBA00004123"/>
    </source>
</evidence>
<dbReference type="InterPro" id="IPR029000">
    <property type="entry name" value="Cyclophilin-like_dom_sf"/>
</dbReference>
<organism evidence="7 8">
    <name type="scientific">Turnera subulata</name>
    <dbReference type="NCBI Taxonomy" id="218843"/>
    <lineage>
        <taxon>Eukaryota</taxon>
        <taxon>Viridiplantae</taxon>
        <taxon>Streptophyta</taxon>
        <taxon>Embryophyta</taxon>
        <taxon>Tracheophyta</taxon>
        <taxon>Spermatophyta</taxon>
        <taxon>Magnoliopsida</taxon>
        <taxon>eudicotyledons</taxon>
        <taxon>Gunneridae</taxon>
        <taxon>Pentapetalae</taxon>
        <taxon>rosids</taxon>
        <taxon>fabids</taxon>
        <taxon>Malpighiales</taxon>
        <taxon>Passifloraceae</taxon>
        <taxon>Turnera</taxon>
    </lineage>
</organism>
<dbReference type="Pfam" id="PF22770">
    <property type="entry name" value="POP1_C"/>
    <property type="match status" value="1"/>
</dbReference>
<evidence type="ECO:0000256" key="4">
    <source>
        <dbReference type="ARBA" id="ARBA00023136"/>
    </source>
</evidence>
<evidence type="ECO:0000313" key="7">
    <source>
        <dbReference type="EMBL" id="KAJ4847667.1"/>
    </source>
</evidence>
<dbReference type="Pfam" id="PF08170">
    <property type="entry name" value="POPLD"/>
    <property type="match status" value="1"/>
</dbReference>
<dbReference type="InterPro" id="IPR018000">
    <property type="entry name" value="Neurotransmitter_ion_chnl_CS"/>
</dbReference>
<sequence length="1082" mass="120243">MASSGGKTPGAPAAPPRKIFVQKFAESRAPEFDSLISVVKDRTNNNLKVQLNERRRTGSYRKLKNFTKKRKLGLFGETSGPADKEHNKKVPRRVRRRMELKGNPESGFTTSGDGTKRLRTHMWHVKRFTMTKRWGFYLPLGLHGKGRGSRAVLRWFQNGAVVHDSSYNSVVQLEVLRLVLVPSPSTQPKDILDSIQSGAVYGTAMLHHAGAPLSRAIVPVTYMWRPSHLVSGDVDTTNHTNGGCDKAESSQSCSSDRQLWILIHASAFCEGFNALKFACQKQMTESGIPIQCFSLEGQLGKLDIIGPKAFQLLQRILHPVSCGSEASWELGGCSVVEAGDDAKIEKSSLLESEDNISYCSVLSVTVKDPRTVGEKKTADTPESASVGVLNGAVEDNAKKQVRFPVVSVKNGKLLPASCSKPESSGSFASTETLWDARRGVSPPLQENVLCLEKHFSRLDFLCLDDPTLEMPTNLSELQGSRTCPILLLKNNNCPGLHMGWSVIMPLSWTRVFWNSIVLKGANTIGQREKRWIACNVGLPNFPSDFPDCSAYEYLMASEGVALDQQAERLPPSVKPFKVPIPPPWNTVRVAADNLFQAPAASNRSTKVLGDPISSEEQMSEENLLADSSSRHCGPTSDSGDGSKFDGFVARTSAVLNDFLKENHGSQLLFPEVKSKNTRSPKFTIDESKLGGAQNGLSPIAFGRRLCFLRVLLHAVKEGVFEEGAVVCAPLLSDIPMRTFNYIEDGLQIPESSVRSYFKEQHPSKWELQIPQDPAAMESHRWPIGFVTTGFVRGSKKPVAVAMCEAGLLARLREEQWNKMPEKRERKETLVLVRNLRSTAYRLARATVVLEQQEEDLEFFYVKRAVNRSISGGFCYGWTEEDWIREKMADAKRRHWSIRSGLQNQSGESGFEGGDSSLDLKKADLPRYAILETSKGFITVELFKDSAPGVVDKFIDLCEKGHFKNMRFHRVIKHYVIQAGVAGNPGATEDDWTLRGKHYSQLDTSLKHEAFMLGTSKGKHDDKGFELFITTAPIPDLNEKLMVFGRVTKGEDVVQEIEEVDTDEHFQPKSRIDIVNVTLKQKI</sequence>
<comment type="subcellular location">
    <subcellularLocation>
        <location evidence="2">Membrane</location>
    </subcellularLocation>
    <subcellularLocation>
        <location evidence="1">Nucleus</location>
    </subcellularLocation>
</comment>
<dbReference type="GO" id="GO:0001682">
    <property type="term" value="P:tRNA 5'-leader removal"/>
    <property type="evidence" value="ECO:0007669"/>
    <property type="project" value="InterPro"/>
</dbReference>
<comment type="caution">
    <text evidence="7">The sequence shown here is derived from an EMBL/GenBank/DDBJ whole genome shotgun (WGS) entry which is preliminary data.</text>
</comment>
<evidence type="ECO:0000259" key="6">
    <source>
        <dbReference type="PROSITE" id="PS50072"/>
    </source>
</evidence>
<keyword evidence="8" id="KW-1185">Reference proteome</keyword>
<dbReference type="PANTHER" id="PTHR22731">
    <property type="entry name" value="RIBONUCLEASES P/MRP PROTEIN SUBUNIT POP1"/>
    <property type="match status" value="1"/>
</dbReference>
<dbReference type="InterPro" id="IPR009723">
    <property type="entry name" value="Pop1_N"/>
</dbReference>
<dbReference type="InterPro" id="IPR055079">
    <property type="entry name" value="POP1_C"/>
</dbReference>
<evidence type="ECO:0000256" key="5">
    <source>
        <dbReference type="ARBA" id="ARBA00023242"/>
    </source>
</evidence>
<dbReference type="GO" id="GO:0005655">
    <property type="term" value="C:nucleolar ribonuclease P complex"/>
    <property type="evidence" value="ECO:0007669"/>
    <property type="project" value="InterPro"/>
</dbReference>
<dbReference type="InterPro" id="IPR012590">
    <property type="entry name" value="POPLD_dom"/>
</dbReference>
<dbReference type="AlphaFoldDB" id="A0A9Q0JNT0"/>
<dbReference type="CDD" id="cd00317">
    <property type="entry name" value="cyclophilin"/>
    <property type="match status" value="1"/>
</dbReference>
<keyword evidence="3" id="KW-0819">tRNA processing</keyword>
<dbReference type="Pfam" id="PF00160">
    <property type="entry name" value="Pro_isomerase"/>
    <property type="match status" value="1"/>
</dbReference>
<evidence type="ECO:0000256" key="3">
    <source>
        <dbReference type="ARBA" id="ARBA00022694"/>
    </source>
</evidence>
<reference evidence="7" key="1">
    <citation type="submission" date="2022-02" db="EMBL/GenBank/DDBJ databases">
        <authorList>
            <person name="Henning P.M."/>
            <person name="McCubbin A.G."/>
            <person name="Shore J.S."/>
        </authorList>
    </citation>
    <scope>NUCLEOTIDE SEQUENCE</scope>
    <source>
        <strain evidence="7">F60SS</strain>
        <tissue evidence="7">Leaves</tissue>
    </source>
</reference>
<evidence type="ECO:0000256" key="2">
    <source>
        <dbReference type="ARBA" id="ARBA00004370"/>
    </source>
</evidence>
<dbReference type="PRINTS" id="PR00153">
    <property type="entry name" value="CSAPPISMRASE"/>
</dbReference>
<keyword evidence="4" id="KW-0472">Membrane</keyword>
<dbReference type="InterPro" id="IPR002130">
    <property type="entry name" value="Cyclophilin-type_PPIase_dom"/>
</dbReference>
<dbReference type="PROSITE" id="PS50072">
    <property type="entry name" value="CSA_PPIASE_2"/>
    <property type="match status" value="1"/>
</dbReference>
<dbReference type="PROSITE" id="PS00236">
    <property type="entry name" value="NEUROTR_ION_CHANNEL"/>
    <property type="match status" value="1"/>
</dbReference>
<gene>
    <name evidence="7" type="ORF">Tsubulata_046920</name>
</gene>
<dbReference type="GO" id="GO:0000172">
    <property type="term" value="C:ribonuclease MRP complex"/>
    <property type="evidence" value="ECO:0007669"/>
    <property type="project" value="InterPro"/>
</dbReference>
<reference evidence="7" key="2">
    <citation type="journal article" date="2023" name="Plants (Basel)">
        <title>Annotation of the Turnera subulata (Passifloraceae) Draft Genome Reveals the S-Locus Evolved after the Divergence of Turneroideae from Passifloroideae in a Stepwise Manner.</title>
        <authorList>
            <person name="Henning P.M."/>
            <person name="Roalson E.H."/>
            <person name="Mir W."/>
            <person name="McCubbin A.G."/>
            <person name="Shore J.S."/>
        </authorList>
    </citation>
    <scope>NUCLEOTIDE SEQUENCE</scope>
    <source>
        <strain evidence="7">F60SS</strain>
    </source>
</reference>
<feature type="domain" description="PPIase cyclophilin-type" evidence="6">
    <location>
        <begin position="924"/>
        <end position="1078"/>
    </location>
</feature>
<dbReference type="Gene3D" id="2.40.100.10">
    <property type="entry name" value="Cyclophilin-like"/>
    <property type="match status" value="1"/>
</dbReference>
<evidence type="ECO:0000313" key="8">
    <source>
        <dbReference type="Proteomes" id="UP001141552"/>
    </source>
</evidence>
<dbReference type="GO" id="GO:0003755">
    <property type="term" value="F:peptidyl-prolyl cis-trans isomerase activity"/>
    <property type="evidence" value="ECO:0007669"/>
    <property type="project" value="InterPro"/>
</dbReference>
<dbReference type="GO" id="GO:0016020">
    <property type="term" value="C:membrane"/>
    <property type="evidence" value="ECO:0007669"/>
    <property type="project" value="UniProtKB-SubCell"/>
</dbReference>
<name>A0A9Q0JNT0_9ROSI</name>
<accession>A0A9Q0JNT0</accession>